<protein>
    <recommendedName>
        <fullName evidence="1">Glycosyltransferase subfamily 4-like N-terminal domain-containing protein</fullName>
    </recommendedName>
</protein>
<dbReference type="InterPro" id="IPR028098">
    <property type="entry name" value="Glyco_trans_4-like_N"/>
</dbReference>
<evidence type="ECO:0000313" key="2">
    <source>
        <dbReference type="EMBL" id="SVE19353.1"/>
    </source>
</evidence>
<organism evidence="2">
    <name type="scientific">marine metagenome</name>
    <dbReference type="NCBI Taxonomy" id="408172"/>
    <lineage>
        <taxon>unclassified sequences</taxon>
        <taxon>metagenomes</taxon>
        <taxon>ecological metagenomes</taxon>
    </lineage>
</organism>
<gene>
    <name evidence="2" type="ORF">METZ01_LOCUS472207</name>
</gene>
<evidence type="ECO:0000259" key="1">
    <source>
        <dbReference type="Pfam" id="PF13439"/>
    </source>
</evidence>
<dbReference type="AlphaFoldDB" id="A0A383BHS8"/>
<name>A0A383BHS8_9ZZZZ</name>
<sequence>MNILIGSNVHWWNAEAAYAAVTARMLQEAGHRVYVLTRPGSENARRLREMGLTVITEPDLNSRNPAALLRSYFQLQRFLQDRRIEIVNGHRSEGFPLFALARRSLDSFRLVRTRGASRRVVPHALNRKMHRDWTDAVIVPGEIIVKRDLKGIPISPERLHVIYYPVDLPPAFPIVAERDYCEDFNIPSGHRVL</sequence>
<feature type="domain" description="Glycosyltransferase subfamily 4-like N-terminal" evidence="1">
    <location>
        <begin position="18"/>
        <end position="168"/>
    </location>
</feature>
<dbReference type="Gene3D" id="3.40.50.2000">
    <property type="entry name" value="Glycogen Phosphorylase B"/>
    <property type="match status" value="1"/>
</dbReference>
<dbReference type="EMBL" id="UINC01200458">
    <property type="protein sequence ID" value="SVE19353.1"/>
    <property type="molecule type" value="Genomic_DNA"/>
</dbReference>
<proteinExistence type="predicted"/>
<dbReference type="Pfam" id="PF13439">
    <property type="entry name" value="Glyco_transf_4"/>
    <property type="match status" value="1"/>
</dbReference>
<reference evidence="2" key="1">
    <citation type="submission" date="2018-05" db="EMBL/GenBank/DDBJ databases">
        <authorList>
            <person name="Lanie J.A."/>
            <person name="Ng W.-L."/>
            <person name="Kazmierczak K.M."/>
            <person name="Andrzejewski T.M."/>
            <person name="Davidsen T.M."/>
            <person name="Wayne K.J."/>
            <person name="Tettelin H."/>
            <person name="Glass J.I."/>
            <person name="Rusch D."/>
            <person name="Podicherti R."/>
            <person name="Tsui H.-C.T."/>
            <person name="Winkler M.E."/>
        </authorList>
    </citation>
    <scope>NUCLEOTIDE SEQUENCE</scope>
</reference>
<accession>A0A383BHS8</accession>
<feature type="non-terminal residue" evidence="2">
    <location>
        <position position="193"/>
    </location>
</feature>
<dbReference type="SUPFAM" id="SSF53756">
    <property type="entry name" value="UDP-Glycosyltransferase/glycogen phosphorylase"/>
    <property type="match status" value="1"/>
</dbReference>